<dbReference type="AlphaFoldDB" id="A0A817WBL6"/>
<name>A0A817WBL6_9BILA</name>
<feature type="transmembrane region" description="Helical" evidence="5">
    <location>
        <begin position="98"/>
        <end position="118"/>
    </location>
</feature>
<evidence type="ECO:0000313" key="6">
    <source>
        <dbReference type="EMBL" id="CAF3353829.1"/>
    </source>
</evidence>
<comment type="subcellular location">
    <subcellularLocation>
        <location evidence="1">Membrane</location>
        <topology evidence="1">Multi-pass membrane protein</topology>
    </subcellularLocation>
</comment>
<feature type="transmembrane region" description="Helical" evidence="5">
    <location>
        <begin position="124"/>
        <end position="145"/>
    </location>
</feature>
<evidence type="ECO:0000256" key="1">
    <source>
        <dbReference type="ARBA" id="ARBA00004141"/>
    </source>
</evidence>
<comment type="caution">
    <text evidence="5">Lacks conserved residue(s) required for the propagation of feature annotation.</text>
</comment>
<keyword evidence="3 5" id="KW-1133">Transmembrane helix</keyword>
<gene>
    <name evidence="6" type="ORF">TIS948_LOCUS23527</name>
</gene>
<evidence type="ECO:0000313" key="7">
    <source>
        <dbReference type="Proteomes" id="UP000663825"/>
    </source>
</evidence>
<comment type="similarity">
    <text evidence="5">Belongs to the BI1 family.</text>
</comment>
<evidence type="ECO:0000256" key="4">
    <source>
        <dbReference type="ARBA" id="ARBA00023136"/>
    </source>
</evidence>
<dbReference type="EMBL" id="CAJNXB010004077">
    <property type="protein sequence ID" value="CAF3353829.1"/>
    <property type="molecule type" value="Genomic_DNA"/>
</dbReference>
<dbReference type="InterPro" id="IPR006214">
    <property type="entry name" value="Bax_inhibitor_1-related"/>
</dbReference>
<dbReference type="GO" id="GO:0016020">
    <property type="term" value="C:membrane"/>
    <property type="evidence" value="ECO:0007669"/>
    <property type="project" value="UniProtKB-SubCell"/>
</dbReference>
<protein>
    <submittedName>
        <fullName evidence="6">Uncharacterized protein</fullName>
    </submittedName>
</protein>
<evidence type="ECO:0000256" key="2">
    <source>
        <dbReference type="ARBA" id="ARBA00022692"/>
    </source>
</evidence>
<dbReference type="Proteomes" id="UP000663825">
    <property type="component" value="Unassembled WGS sequence"/>
</dbReference>
<keyword evidence="4 5" id="KW-0472">Membrane</keyword>
<dbReference type="PANTHER" id="PTHR23291:SF50">
    <property type="entry name" value="PROTEIN LIFEGUARD 4"/>
    <property type="match status" value="1"/>
</dbReference>
<proteinExistence type="inferred from homology"/>
<feature type="transmembrane region" description="Helical" evidence="5">
    <location>
        <begin position="40"/>
        <end position="61"/>
    </location>
</feature>
<dbReference type="OrthoDB" id="7933078at2759"/>
<accession>A0A817WBL6</accession>
<evidence type="ECO:0000256" key="3">
    <source>
        <dbReference type="ARBA" id="ARBA00022989"/>
    </source>
</evidence>
<feature type="transmembrane region" description="Helical" evidence="5">
    <location>
        <begin position="73"/>
        <end position="91"/>
    </location>
</feature>
<comment type="caution">
    <text evidence="6">The sequence shown here is derived from an EMBL/GenBank/DDBJ whole genome shotgun (WGS) entry which is preliminary data.</text>
</comment>
<reference evidence="6" key="1">
    <citation type="submission" date="2021-02" db="EMBL/GenBank/DDBJ databases">
        <authorList>
            <person name="Nowell W R."/>
        </authorList>
    </citation>
    <scope>NUCLEOTIDE SEQUENCE</scope>
</reference>
<keyword evidence="2 5" id="KW-0812">Transmembrane</keyword>
<feature type="non-terminal residue" evidence="6">
    <location>
        <position position="1"/>
    </location>
</feature>
<dbReference type="PANTHER" id="PTHR23291">
    <property type="entry name" value="BAX INHIBITOR-RELATED"/>
    <property type="match status" value="1"/>
</dbReference>
<sequence length="200" mass="22601">ILFLQAMADIRYSSIEEDFNYGSNVASCHVYIRMQFLRKVYSIVAVQLCFVAIVSSVIISLENVKLFFQNNPGFVLLLLLATMVSLFALYINRLEYPINFALLGIFTLFESLTIGTVVSFFDKILVIQAVIITAAIVIGLTIYTFQTKRDFSDMGAILALADTKIIIIHKKRAISIRSFECIANNTIFFRCIYFSEAISI</sequence>
<dbReference type="Pfam" id="PF01027">
    <property type="entry name" value="Bax1-I"/>
    <property type="match status" value="1"/>
</dbReference>
<evidence type="ECO:0000256" key="5">
    <source>
        <dbReference type="RuleBase" id="RU004379"/>
    </source>
</evidence>
<organism evidence="6 7">
    <name type="scientific">Rotaria socialis</name>
    <dbReference type="NCBI Taxonomy" id="392032"/>
    <lineage>
        <taxon>Eukaryota</taxon>
        <taxon>Metazoa</taxon>
        <taxon>Spiralia</taxon>
        <taxon>Gnathifera</taxon>
        <taxon>Rotifera</taxon>
        <taxon>Eurotatoria</taxon>
        <taxon>Bdelloidea</taxon>
        <taxon>Philodinida</taxon>
        <taxon>Philodinidae</taxon>
        <taxon>Rotaria</taxon>
    </lineage>
</organism>